<feature type="region of interest" description="Disordered" evidence="9">
    <location>
        <begin position="636"/>
        <end position="670"/>
    </location>
</feature>
<comment type="subcellular location">
    <subcellularLocation>
        <location evidence="1">Nucleus</location>
    </subcellularLocation>
</comment>
<keyword evidence="12" id="KW-1185">Reference proteome</keyword>
<feature type="region of interest" description="Disordered" evidence="9">
    <location>
        <begin position="1032"/>
        <end position="1148"/>
    </location>
</feature>
<dbReference type="GO" id="GO:0005198">
    <property type="term" value="F:structural molecule activity"/>
    <property type="evidence" value="ECO:0007669"/>
    <property type="project" value="TreeGrafter"/>
</dbReference>
<feature type="compositionally biased region" description="Polar residues" evidence="9">
    <location>
        <begin position="1"/>
        <end position="16"/>
    </location>
</feature>
<protein>
    <recommendedName>
        <fullName evidence="7">SAGA complex subunit Spt7</fullName>
    </recommendedName>
</protein>
<dbReference type="EMBL" id="KV751034">
    <property type="protein sequence ID" value="OCL01907.1"/>
    <property type="molecule type" value="Genomic_DNA"/>
</dbReference>
<dbReference type="Proteomes" id="UP000250140">
    <property type="component" value="Unassembled WGS sequence"/>
</dbReference>
<name>A0A8E2JLW7_9PEZI</name>
<proteinExistence type="predicted"/>
<dbReference type="FunFam" id="1.10.20.10:FF:000072">
    <property type="entry name" value="Transcriptional activator spt7"/>
    <property type="match status" value="1"/>
</dbReference>
<feature type="compositionally biased region" description="Acidic residues" evidence="9">
    <location>
        <begin position="127"/>
        <end position="143"/>
    </location>
</feature>
<dbReference type="InterPro" id="IPR009072">
    <property type="entry name" value="Histone-fold"/>
</dbReference>
<dbReference type="CDD" id="cd05510">
    <property type="entry name" value="Bromo_SPT7_like"/>
    <property type="match status" value="1"/>
</dbReference>
<keyword evidence="6" id="KW-0539">Nucleus</keyword>
<dbReference type="InterPro" id="IPR036427">
    <property type="entry name" value="Bromodomain-like_sf"/>
</dbReference>
<dbReference type="GO" id="GO:0005634">
    <property type="term" value="C:nucleus"/>
    <property type="evidence" value="ECO:0007669"/>
    <property type="project" value="UniProtKB-SubCell"/>
</dbReference>
<dbReference type="InterPro" id="IPR018359">
    <property type="entry name" value="Bromodomain_CS"/>
</dbReference>
<feature type="compositionally biased region" description="Basic and acidic residues" evidence="9">
    <location>
        <begin position="190"/>
        <end position="209"/>
    </location>
</feature>
<dbReference type="GO" id="GO:0046982">
    <property type="term" value="F:protein heterodimerization activity"/>
    <property type="evidence" value="ECO:0007669"/>
    <property type="project" value="InterPro"/>
</dbReference>
<evidence type="ECO:0000256" key="5">
    <source>
        <dbReference type="ARBA" id="ARBA00023163"/>
    </source>
</evidence>
<dbReference type="AlphaFoldDB" id="A0A8E2JLW7"/>
<keyword evidence="4 8" id="KW-0103">Bromodomain</keyword>
<evidence type="ECO:0000259" key="10">
    <source>
        <dbReference type="PROSITE" id="PS50014"/>
    </source>
</evidence>
<sequence>MFAANNPSHRPSSRQGSYGAHRLSGQLPNAIRLRTPNMSDDGAMSNGSGNNSGEGGDTMGEEDPRAAEFREHFELTEARLMAALGDGKKASRRDGMDLGNDAPPETASAVEEPRPTITPRKPVRTIDEEDYGDDDEGDDDDEDRASPLFSKSAPNPGALTTLDPPSLKVPPLLTKQGIERISTPTSEQVKTSDDVRKKLQQDKKAEEDAARRSFHTLFYTLENDRDAMLEQQKLDELDRQVETEMSGQPVNTISSGAGAPVQQGTLSTTNLGASSLTLKHLIARIDAKRDMVHATDAQLRSLISEVRKNRSKWANEDRIGQEELYESMEKVLMELKATEHAHPFLQRVNKREAPDYYTVIKHPMDIGTMMKKLKQLQYKSKKEFVDDLMLIWSNCLKYNADPAHYLRKKALYMKKETEKLVPLIPDIVVRDRAEVEAEERRMRNGDVDIDGAEDSEDEEPIMASRGRKAPSKGGKGANPARKAPPAGLEGTPGPETKPTMPSLNNVVSNLKNEFLRTDSDLSMEGSLNGFSTPPPGTLTPVGPNGIFRSGAPGSQADVSEADGTGNSVSGLTLETEDADLDDLEYKTWKQITKKDRAIIAAERNRLFRGDHLNVEEPAILRSKAGMRRWLRHRKQALEEDTTEGTTSAPDGKDGVQGTSGETLAEGIEGEDERQVPDYYDIVSAIPDLVDRLKWVEDSENQVIDQAEEFMRMVPKGYFTSPESNLTKKMEANMRQMQDTRKICAKIGIVKQMQLQSQMYQNQFQKYDPRPFVEADIEPLVVSDDGPIMSPYVCRAALQRSVGKIFYHAGFEEFQPSALDAVTDIASNFFTQLVRTLGVYREAPKMKVEDTAENTVGAQATLRPRFTREETILHCLHENGVDLETLEGYVKEDVERLGTKLAAMHDRMKSHLAELLRPALDSSAGVDGAGAFNDGSEQFVGGDFAEDIDEDFFGFKELGLDKEFGLASLSVPLHLLQNRMHNAFQAQNTSNTSTTGVLLEQPPPYEPVTIRNVTSQIGLVQEWFRAKLHDNNNEPLLEDEDLPVKQRFPKPRLPPTGKISSPRKRPLREQQQMARKKRKLDEGKDDNPTNMNGSGAVNGNGLLKGLGKPVGKLKLEMPGHQKENQAIAEPEKDDGSAVGMISPESIGAV</sequence>
<feature type="compositionally biased region" description="Basic and acidic residues" evidence="9">
    <location>
        <begin position="86"/>
        <end position="96"/>
    </location>
</feature>
<feature type="region of interest" description="Disordered" evidence="9">
    <location>
        <begin position="548"/>
        <end position="570"/>
    </location>
</feature>
<dbReference type="InterPro" id="IPR037782">
    <property type="entry name" value="Spt7"/>
</dbReference>
<feature type="compositionally biased region" description="Low complexity" evidence="9">
    <location>
        <begin position="39"/>
        <end position="49"/>
    </location>
</feature>
<dbReference type="Pfam" id="PF00439">
    <property type="entry name" value="Bromodomain"/>
    <property type="match status" value="1"/>
</dbReference>
<gene>
    <name evidence="11" type="ORF">AOQ84DRAFT_199992</name>
</gene>
<evidence type="ECO:0000256" key="6">
    <source>
        <dbReference type="ARBA" id="ARBA00023242"/>
    </source>
</evidence>
<dbReference type="CDD" id="cd22927">
    <property type="entry name" value="HFD_SPT7"/>
    <property type="match status" value="1"/>
</dbReference>
<dbReference type="Pfam" id="PF07524">
    <property type="entry name" value="Bromo_TP"/>
    <property type="match status" value="1"/>
</dbReference>
<dbReference type="OrthoDB" id="21449at2759"/>
<evidence type="ECO:0000256" key="2">
    <source>
        <dbReference type="ARBA" id="ARBA00022553"/>
    </source>
</evidence>
<keyword evidence="2" id="KW-0597">Phosphoprotein</keyword>
<evidence type="ECO:0000256" key="9">
    <source>
        <dbReference type="SAM" id="MobiDB-lite"/>
    </source>
</evidence>
<feature type="compositionally biased region" description="Basic and acidic residues" evidence="9">
    <location>
        <begin position="437"/>
        <end position="446"/>
    </location>
</feature>
<feature type="region of interest" description="Disordered" evidence="9">
    <location>
        <begin position="1"/>
        <end position="209"/>
    </location>
</feature>
<dbReference type="InterPro" id="IPR006565">
    <property type="entry name" value="BTP"/>
</dbReference>
<dbReference type="GO" id="GO:0046695">
    <property type="term" value="C:SLIK (SAGA-like) complex"/>
    <property type="evidence" value="ECO:0007669"/>
    <property type="project" value="InterPro"/>
</dbReference>
<evidence type="ECO:0000256" key="7">
    <source>
        <dbReference type="ARBA" id="ARBA00093633"/>
    </source>
</evidence>
<dbReference type="SUPFAM" id="SSF47370">
    <property type="entry name" value="Bromodomain"/>
    <property type="match status" value="1"/>
</dbReference>
<evidence type="ECO:0000256" key="3">
    <source>
        <dbReference type="ARBA" id="ARBA00023015"/>
    </source>
</evidence>
<dbReference type="InterPro" id="IPR001487">
    <property type="entry name" value="Bromodomain"/>
</dbReference>
<dbReference type="PANTHER" id="PTHR47343:SF1">
    <property type="entry name" value="TRANSCRIPTIONAL ACTIVATOR SPT7"/>
    <property type="match status" value="1"/>
</dbReference>
<evidence type="ECO:0000256" key="8">
    <source>
        <dbReference type="PROSITE-ProRule" id="PRU00035"/>
    </source>
</evidence>
<dbReference type="PROSITE" id="PS00633">
    <property type="entry name" value="BROMODOMAIN_1"/>
    <property type="match status" value="1"/>
</dbReference>
<organism evidence="11 12">
    <name type="scientific">Glonium stellatum</name>
    <dbReference type="NCBI Taxonomy" id="574774"/>
    <lineage>
        <taxon>Eukaryota</taxon>
        <taxon>Fungi</taxon>
        <taxon>Dikarya</taxon>
        <taxon>Ascomycota</taxon>
        <taxon>Pezizomycotina</taxon>
        <taxon>Dothideomycetes</taxon>
        <taxon>Pleosporomycetidae</taxon>
        <taxon>Gloniales</taxon>
        <taxon>Gloniaceae</taxon>
        <taxon>Glonium</taxon>
    </lineage>
</organism>
<reference evidence="11 12" key="1">
    <citation type="journal article" date="2016" name="Nat. Commun.">
        <title>Ectomycorrhizal ecology is imprinted in the genome of the dominant symbiotic fungus Cenococcum geophilum.</title>
        <authorList>
            <consortium name="DOE Joint Genome Institute"/>
            <person name="Peter M."/>
            <person name="Kohler A."/>
            <person name="Ohm R.A."/>
            <person name="Kuo A."/>
            <person name="Krutzmann J."/>
            <person name="Morin E."/>
            <person name="Arend M."/>
            <person name="Barry K.W."/>
            <person name="Binder M."/>
            <person name="Choi C."/>
            <person name="Clum A."/>
            <person name="Copeland A."/>
            <person name="Grisel N."/>
            <person name="Haridas S."/>
            <person name="Kipfer T."/>
            <person name="LaButti K."/>
            <person name="Lindquist E."/>
            <person name="Lipzen A."/>
            <person name="Maire R."/>
            <person name="Meier B."/>
            <person name="Mihaltcheva S."/>
            <person name="Molinier V."/>
            <person name="Murat C."/>
            <person name="Poggeler S."/>
            <person name="Quandt C.A."/>
            <person name="Sperisen C."/>
            <person name="Tritt A."/>
            <person name="Tisserant E."/>
            <person name="Crous P.W."/>
            <person name="Henrissat B."/>
            <person name="Nehls U."/>
            <person name="Egli S."/>
            <person name="Spatafora J.W."/>
            <person name="Grigoriev I.V."/>
            <person name="Martin F.M."/>
        </authorList>
    </citation>
    <scope>NUCLEOTIDE SEQUENCE [LARGE SCALE GENOMIC DNA]</scope>
    <source>
        <strain evidence="11 12">CBS 207.34</strain>
    </source>
</reference>
<dbReference type="PANTHER" id="PTHR47343">
    <property type="entry name" value="TRANSCRIPTIONAL ACTIVATOR SPT7"/>
    <property type="match status" value="1"/>
</dbReference>
<dbReference type="Gene3D" id="1.20.920.10">
    <property type="entry name" value="Bromodomain-like"/>
    <property type="match status" value="1"/>
</dbReference>
<dbReference type="PROSITE" id="PS50014">
    <property type="entry name" value="BROMODOMAIN_2"/>
    <property type="match status" value="1"/>
</dbReference>
<dbReference type="PRINTS" id="PR00503">
    <property type="entry name" value="BROMODOMAIN"/>
</dbReference>
<dbReference type="Gene3D" id="1.10.20.10">
    <property type="entry name" value="Histone, subunit A"/>
    <property type="match status" value="1"/>
</dbReference>
<dbReference type="GO" id="GO:0000124">
    <property type="term" value="C:SAGA complex"/>
    <property type="evidence" value="ECO:0007669"/>
    <property type="project" value="InterPro"/>
</dbReference>
<keyword evidence="5" id="KW-0804">Transcription</keyword>
<feature type="compositionally biased region" description="Basic and acidic residues" evidence="9">
    <location>
        <begin position="1112"/>
        <end position="1134"/>
    </location>
</feature>
<keyword evidence="3" id="KW-0805">Transcription regulation</keyword>
<evidence type="ECO:0000313" key="11">
    <source>
        <dbReference type="EMBL" id="OCL01907.1"/>
    </source>
</evidence>
<accession>A0A8E2JLW7</accession>
<dbReference type="FunFam" id="1.20.920.10:FF:000032">
    <property type="entry name" value="Transcriptional activator spt7"/>
    <property type="match status" value="1"/>
</dbReference>
<feature type="compositionally biased region" description="Acidic residues" evidence="9">
    <location>
        <begin position="447"/>
        <end position="460"/>
    </location>
</feature>
<evidence type="ECO:0000313" key="12">
    <source>
        <dbReference type="Proteomes" id="UP000250140"/>
    </source>
</evidence>
<feature type="compositionally biased region" description="Basic and acidic residues" evidence="9">
    <location>
        <begin position="62"/>
        <end position="77"/>
    </location>
</feature>
<evidence type="ECO:0000256" key="4">
    <source>
        <dbReference type="ARBA" id="ARBA00023117"/>
    </source>
</evidence>
<dbReference type="SMART" id="SM00297">
    <property type="entry name" value="BROMO"/>
    <property type="match status" value="1"/>
</dbReference>
<dbReference type="GO" id="GO:0006325">
    <property type="term" value="P:chromatin organization"/>
    <property type="evidence" value="ECO:0007669"/>
    <property type="project" value="UniProtKB-ARBA"/>
</dbReference>
<feature type="domain" description="Bromo" evidence="10">
    <location>
        <begin position="336"/>
        <end position="406"/>
    </location>
</feature>
<evidence type="ECO:0000256" key="1">
    <source>
        <dbReference type="ARBA" id="ARBA00004123"/>
    </source>
</evidence>
<dbReference type="GO" id="GO:0006357">
    <property type="term" value="P:regulation of transcription by RNA polymerase II"/>
    <property type="evidence" value="ECO:0007669"/>
    <property type="project" value="UniProtKB-ARBA"/>
</dbReference>
<feature type="region of interest" description="Disordered" evidence="9">
    <location>
        <begin position="437"/>
        <end position="502"/>
    </location>
</feature>